<comment type="caution">
    <text evidence="1">The sequence shown here is derived from an EMBL/GenBank/DDBJ whole genome shotgun (WGS) entry which is preliminary data.</text>
</comment>
<sequence>MDSLRFIKRNEENFDCFIEICESVFPNTPRSTVRNWLKALKIESVVCTPDERSVFRTANPTLCGAFGLVSHADLEKLIEYRSNRSKQTSTLNISSSSIASSPQISTCSSTCNVESDTEKNDGNLLQNIVMYSDSDEDEQGQSDIIIQHKSPEKCNNESFVNTRVDLSVTDSPLKTKRSKTVLSPEEIPESLKVEIQSLKEFCTKPLNPLACGRSMSNGTANKLIERDVRKLKPSTIANFLDVAISVVKYNVVTNDATADPENAPQIKAYRSFQRRFLKDAYQLSKREKEGFSKKSSQQFYFAHVLETLRNLRDKYLECGGGVKKFRHLHDFVLLALYLRAMPGRSKELRTLQLHDEAEKGHQFDYSSFERGNFVIFDLNQKVFIVQSEFKTSKTTGPIKLDISDDNELTYYLRLYVQARHTLMLGKSHDYFFCNKYGHPFACSSAIAKYLQDIFEREVSIRASTTAMRHAIVTYFNSIDESKDVNLRKSLAALMKHSVRYQETVYCDQTHDEKTKAGRSLMRDSLAADVFGERDDIAAVSAESSDENSSSDEIDLVPQTGDIVALLDPAASKTDISFFIAKVARYTKDRREAHLIHLEQVEGSNNFYVLKPGRVWTESLKALIFPIDIVYDSSKKAYELRTTPDCLYKYVHG</sequence>
<dbReference type="EMBL" id="CACRXK020001305">
    <property type="protein sequence ID" value="CAB3988306.1"/>
    <property type="molecule type" value="Genomic_DNA"/>
</dbReference>
<dbReference type="GO" id="GO:0015074">
    <property type="term" value="P:DNA integration"/>
    <property type="evidence" value="ECO:0007669"/>
    <property type="project" value="InterPro"/>
</dbReference>
<evidence type="ECO:0000313" key="2">
    <source>
        <dbReference type="Proteomes" id="UP001152795"/>
    </source>
</evidence>
<gene>
    <name evidence="1" type="ORF">PACLA_8A060367</name>
</gene>
<dbReference type="Proteomes" id="UP001152795">
    <property type="component" value="Unassembled WGS sequence"/>
</dbReference>
<organism evidence="1 2">
    <name type="scientific">Paramuricea clavata</name>
    <name type="common">Red gorgonian</name>
    <name type="synonym">Violescent sea-whip</name>
    <dbReference type="NCBI Taxonomy" id="317549"/>
    <lineage>
        <taxon>Eukaryota</taxon>
        <taxon>Metazoa</taxon>
        <taxon>Cnidaria</taxon>
        <taxon>Anthozoa</taxon>
        <taxon>Octocorallia</taxon>
        <taxon>Malacalcyonacea</taxon>
        <taxon>Plexauridae</taxon>
        <taxon>Paramuricea</taxon>
    </lineage>
</organism>
<reference evidence="1" key="1">
    <citation type="submission" date="2020-04" db="EMBL/GenBank/DDBJ databases">
        <authorList>
            <person name="Alioto T."/>
            <person name="Alioto T."/>
            <person name="Gomez Garrido J."/>
        </authorList>
    </citation>
    <scope>NUCLEOTIDE SEQUENCE</scope>
    <source>
        <strain evidence="1">A484AB</strain>
    </source>
</reference>
<name>A0A6S7GH78_PARCT</name>
<dbReference type="AlphaFoldDB" id="A0A6S7GH78"/>
<dbReference type="InterPro" id="IPR013762">
    <property type="entry name" value="Integrase-like_cat_sf"/>
</dbReference>
<dbReference type="InterPro" id="IPR037000">
    <property type="entry name" value="Ski_DNA-bd_sf"/>
</dbReference>
<dbReference type="OrthoDB" id="2108941at2759"/>
<dbReference type="Gene3D" id="3.10.260.20">
    <property type="entry name" value="Ski"/>
    <property type="match status" value="1"/>
</dbReference>
<proteinExistence type="predicted"/>
<keyword evidence="2" id="KW-1185">Reference proteome</keyword>
<dbReference type="GO" id="GO:0006310">
    <property type="term" value="P:DNA recombination"/>
    <property type="evidence" value="ECO:0007669"/>
    <property type="project" value="InterPro"/>
</dbReference>
<evidence type="ECO:0000313" key="1">
    <source>
        <dbReference type="EMBL" id="CAB3988306.1"/>
    </source>
</evidence>
<dbReference type="Gene3D" id="1.10.443.10">
    <property type="entry name" value="Intergrase catalytic core"/>
    <property type="match status" value="1"/>
</dbReference>
<dbReference type="GO" id="GO:0003677">
    <property type="term" value="F:DNA binding"/>
    <property type="evidence" value="ECO:0007669"/>
    <property type="project" value="InterPro"/>
</dbReference>
<accession>A0A6S7GH78</accession>
<protein>
    <submittedName>
        <fullName evidence="1">Uncharacterized protein</fullName>
    </submittedName>
</protein>